<keyword evidence="6 7" id="KW-0472">Membrane</keyword>
<evidence type="ECO:0000256" key="5">
    <source>
        <dbReference type="ARBA" id="ARBA00022989"/>
    </source>
</evidence>
<keyword evidence="5 7" id="KW-1133">Transmembrane helix</keyword>
<evidence type="ECO:0000256" key="6">
    <source>
        <dbReference type="ARBA" id="ARBA00023136"/>
    </source>
</evidence>
<dbReference type="InterPro" id="IPR001958">
    <property type="entry name" value="Tet-R_TetA/multi-R_MdtG-like"/>
</dbReference>
<feature type="domain" description="Major facilitator superfamily (MFS) profile" evidence="8">
    <location>
        <begin position="10"/>
        <end position="401"/>
    </location>
</feature>
<evidence type="ECO:0000256" key="1">
    <source>
        <dbReference type="ARBA" id="ARBA00004651"/>
    </source>
</evidence>
<dbReference type="InterPro" id="IPR011701">
    <property type="entry name" value="MFS"/>
</dbReference>
<accession>A0A132TPY2</accession>
<dbReference type="Proteomes" id="UP000070475">
    <property type="component" value="Unassembled WGS sequence"/>
</dbReference>
<sequence length="411" mass="43823">MTLLLRNRGAMLLLMLNIFLAFTGIGLVVPIMPTYMNELGIGGSIVGLLVAAFSLTQLILSPLVGGLSDRMGRKKIIVGGLVVFALSELLFGLAESSWLLFASRMLGGAGAAMIMPAVMAYVADTTSMEERAKGMGLINAAITTGFIIGPGLGGYLAELGIRVPFFAAAGAAAFVAVMTLIVLPESRSSAELGAAKSTQENKDSKDSKDSLITQLVRSYREPYFFGLVIVFVLSFGLANYETVFGLFVDHKFGFTPKDIAFVITFGSISGAVIQVTAFSWILNRFGENKVISASLLVSGLSILLTLFVHGYWAIVIVTFIVFLAMDILRPAVGTQLSKMASESQQGFVMGMNSAYTSLGNIAGPIVAGVLFDLDINLPYTVAALVLMLCFIMSLGSRKRMNRPDLQAKQAD</sequence>
<feature type="transmembrane region" description="Helical" evidence="7">
    <location>
        <begin position="353"/>
        <end position="371"/>
    </location>
</feature>
<dbReference type="GO" id="GO:0005886">
    <property type="term" value="C:plasma membrane"/>
    <property type="evidence" value="ECO:0007669"/>
    <property type="project" value="UniProtKB-SubCell"/>
</dbReference>
<name>A0A132TPY2_9BACL</name>
<feature type="transmembrane region" description="Helical" evidence="7">
    <location>
        <begin position="39"/>
        <end position="64"/>
    </location>
</feature>
<dbReference type="RefSeq" id="WP_060862275.1">
    <property type="nucleotide sequence ID" value="NZ_LIRB01000142.1"/>
</dbReference>
<dbReference type="InterPro" id="IPR036259">
    <property type="entry name" value="MFS_trans_sf"/>
</dbReference>
<dbReference type="SUPFAM" id="SSF103473">
    <property type="entry name" value="MFS general substrate transporter"/>
    <property type="match status" value="1"/>
</dbReference>
<dbReference type="GO" id="GO:0022857">
    <property type="term" value="F:transmembrane transporter activity"/>
    <property type="evidence" value="ECO:0007669"/>
    <property type="project" value="InterPro"/>
</dbReference>
<dbReference type="AlphaFoldDB" id="A0A132TPY2"/>
<evidence type="ECO:0000256" key="3">
    <source>
        <dbReference type="ARBA" id="ARBA00022448"/>
    </source>
</evidence>
<keyword evidence="10" id="KW-1185">Reference proteome</keyword>
<dbReference type="Gene3D" id="1.20.1250.20">
    <property type="entry name" value="MFS general substrate transporter like domains"/>
    <property type="match status" value="1"/>
</dbReference>
<dbReference type="PATRIC" id="fig|483937.3.peg.6661"/>
<keyword evidence="3" id="KW-0813">Transport</keyword>
<feature type="transmembrane region" description="Helical" evidence="7">
    <location>
        <begin position="314"/>
        <end position="332"/>
    </location>
</feature>
<dbReference type="OrthoDB" id="9793283at2"/>
<feature type="transmembrane region" description="Helical" evidence="7">
    <location>
        <begin position="223"/>
        <end position="247"/>
    </location>
</feature>
<dbReference type="PANTHER" id="PTHR23504:SF115">
    <property type="entry name" value="MULTIDRUG RESISTANCE PROTEIN 2"/>
    <property type="match status" value="1"/>
</dbReference>
<feature type="transmembrane region" description="Helical" evidence="7">
    <location>
        <begin position="377"/>
        <end position="395"/>
    </location>
</feature>
<feature type="transmembrane region" description="Helical" evidence="7">
    <location>
        <begin position="135"/>
        <end position="157"/>
    </location>
</feature>
<dbReference type="PROSITE" id="PS50850">
    <property type="entry name" value="MFS"/>
    <property type="match status" value="1"/>
</dbReference>
<feature type="transmembrane region" description="Helical" evidence="7">
    <location>
        <begin position="100"/>
        <end position="123"/>
    </location>
</feature>
<feature type="transmembrane region" description="Helical" evidence="7">
    <location>
        <begin position="290"/>
        <end position="308"/>
    </location>
</feature>
<dbReference type="PANTHER" id="PTHR23504">
    <property type="entry name" value="MAJOR FACILITATOR SUPERFAMILY DOMAIN-CONTAINING PROTEIN 10"/>
    <property type="match status" value="1"/>
</dbReference>
<protein>
    <submittedName>
        <fullName evidence="9">Multidrug transporter</fullName>
    </submittedName>
</protein>
<dbReference type="PROSITE" id="PS00216">
    <property type="entry name" value="SUGAR_TRANSPORT_1"/>
    <property type="match status" value="1"/>
</dbReference>
<feature type="transmembrane region" description="Helical" evidence="7">
    <location>
        <begin position="12"/>
        <end position="33"/>
    </location>
</feature>
<dbReference type="Pfam" id="PF07690">
    <property type="entry name" value="MFS_1"/>
    <property type="match status" value="1"/>
</dbReference>
<dbReference type="InterPro" id="IPR020846">
    <property type="entry name" value="MFS_dom"/>
</dbReference>
<evidence type="ECO:0000313" key="9">
    <source>
        <dbReference type="EMBL" id="KWX73381.1"/>
    </source>
</evidence>
<evidence type="ECO:0000256" key="7">
    <source>
        <dbReference type="SAM" id="Phobius"/>
    </source>
</evidence>
<dbReference type="EMBL" id="LIRB01000142">
    <property type="protein sequence ID" value="KWX73381.1"/>
    <property type="molecule type" value="Genomic_DNA"/>
</dbReference>
<feature type="transmembrane region" description="Helical" evidence="7">
    <location>
        <begin position="76"/>
        <end position="94"/>
    </location>
</feature>
<gene>
    <name evidence="9" type="ORF">AMQ84_23075</name>
</gene>
<evidence type="ECO:0000259" key="8">
    <source>
        <dbReference type="PROSITE" id="PS50850"/>
    </source>
</evidence>
<dbReference type="CDD" id="cd17325">
    <property type="entry name" value="MFS_MdtG_SLC18_like"/>
    <property type="match status" value="1"/>
</dbReference>
<evidence type="ECO:0000256" key="4">
    <source>
        <dbReference type="ARBA" id="ARBA00022692"/>
    </source>
</evidence>
<evidence type="ECO:0000256" key="2">
    <source>
        <dbReference type="ARBA" id="ARBA00007520"/>
    </source>
</evidence>
<keyword evidence="4 7" id="KW-0812">Transmembrane</keyword>
<comment type="subcellular location">
    <subcellularLocation>
        <location evidence="1">Cell membrane</location>
        <topology evidence="1">Multi-pass membrane protein</topology>
    </subcellularLocation>
</comment>
<comment type="caution">
    <text evidence="9">The sequence shown here is derived from an EMBL/GenBank/DDBJ whole genome shotgun (WGS) entry which is preliminary data.</text>
</comment>
<feature type="transmembrane region" description="Helical" evidence="7">
    <location>
        <begin position="259"/>
        <end position="283"/>
    </location>
</feature>
<dbReference type="InterPro" id="IPR005829">
    <property type="entry name" value="Sugar_transporter_CS"/>
</dbReference>
<comment type="similarity">
    <text evidence="2">Belongs to the major facilitator superfamily. TCR/Tet family.</text>
</comment>
<organism evidence="9 10">
    <name type="scientific">Paenibacillus riograndensis</name>
    <dbReference type="NCBI Taxonomy" id="483937"/>
    <lineage>
        <taxon>Bacteria</taxon>
        <taxon>Bacillati</taxon>
        <taxon>Bacillota</taxon>
        <taxon>Bacilli</taxon>
        <taxon>Bacillales</taxon>
        <taxon>Paenibacillaceae</taxon>
        <taxon>Paenibacillus</taxon>
        <taxon>Paenibacillus sonchi group</taxon>
    </lineage>
</organism>
<evidence type="ECO:0000313" key="10">
    <source>
        <dbReference type="Proteomes" id="UP000070475"/>
    </source>
</evidence>
<feature type="transmembrane region" description="Helical" evidence="7">
    <location>
        <begin position="163"/>
        <end position="183"/>
    </location>
</feature>
<dbReference type="PRINTS" id="PR01035">
    <property type="entry name" value="TCRTETA"/>
</dbReference>
<reference evidence="9 10" key="1">
    <citation type="submission" date="2015-08" db="EMBL/GenBank/DDBJ databases">
        <title>Genomes of Paenibacillus riograndensis.</title>
        <authorList>
            <person name="Sant'Anna F.H."/>
            <person name="Souza R."/>
            <person name="Ambrosini A."/>
            <person name="Bach E."/>
            <person name="Fernandes G."/>
            <person name="Balsanelli E."/>
            <person name="Baura V.A."/>
            <person name="Pedrosa F.O."/>
            <person name="Souza E.M."/>
            <person name="Passaglia L."/>
        </authorList>
    </citation>
    <scope>NUCLEOTIDE SEQUENCE [LARGE SCALE GENOMIC DNA]</scope>
    <source>
        <strain evidence="9 10">CAS34</strain>
    </source>
</reference>
<proteinExistence type="inferred from homology"/>